<proteinExistence type="predicted"/>
<reference evidence="2" key="1">
    <citation type="journal article" date="2012" name="Science">
        <title>The Paleozoic origin of enzymatic lignin decomposition reconstructed from 31 fungal genomes.</title>
        <authorList>
            <person name="Floudas D."/>
            <person name="Binder M."/>
            <person name="Riley R."/>
            <person name="Barry K."/>
            <person name="Blanchette R.A."/>
            <person name="Henrissat B."/>
            <person name="Martinez A.T."/>
            <person name="Otillar R."/>
            <person name="Spatafora J.W."/>
            <person name="Yadav J.S."/>
            <person name="Aerts A."/>
            <person name="Benoit I."/>
            <person name="Boyd A."/>
            <person name="Carlson A."/>
            <person name="Copeland A."/>
            <person name="Coutinho P.M."/>
            <person name="de Vries R.P."/>
            <person name="Ferreira P."/>
            <person name="Findley K."/>
            <person name="Foster B."/>
            <person name="Gaskell J."/>
            <person name="Glotzer D."/>
            <person name="Gorecki P."/>
            <person name="Heitman J."/>
            <person name="Hesse C."/>
            <person name="Hori C."/>
            <person name="Igarashi K."/>
            <person name="Jurgens J.A."/>
            <person name="Kallen N."/>
            <person name="Kersten P."/>
            <person name="Kohler A."/>
            <person name="Kuees U."/>
            <person name="Kumar T.K.A."/>
            <person name="Kuo A."/>
            <person name="LaButti K."/>
            <person name="Larrondo L.F."/>
            <person name="Lindquist E."/>
            <person name="Ling A."/>
            <person name="Lombard V."/>
            <person name="Lucas S."/>
            <person name="Lundell T."/>
            <person name="Martin R."/>
            <person name="McLaughlin D.J."/>
            <person name="Morgenstern I."/>
            <person name="Morin E."/>
            <person name="Murat C."/>
            <person name="Nagy L.G."/>
            <person name="Nolan M."/>
            <person name="Ohm R.A."/>
            <person name="Patyshakuliyeva A."/>
            <person name="Rokas A."/>
            <person name="Ruiz-Duenas F.J."/>
            <person name="Sabat G."/>
            <person name="Salamov A."/>
            <person name="Samejima M."/>
            <person name="Schmutz J."/>
            <person name="Slot J.C."/>
            <person name="St John F."/>
            <person name="Stenlid J."/>
            <person name="Sun H."/>
            <person name="Sun S."/>
            <person name="Syed K."/>
            <person name="Tsang A."/>
            <person name="Wiebenga A."/>
            <person name="Young D."/>
            <person name="Pisabarro A."/>
            <person name="Eastwood D.C."/>
            <person name="Martin F."/>
            <person name="Cullen D."/>
            <person name="Grigoriev I.V."/>
            <person name="Hibbett D.S."/>
        </authorList>
    </citation>
    <scope>NUCLEOTIDE SEQUENCE [LARGE SCALE GENOMIC DNA]</scope>
    <source>
        <strain evidence="2">TFB10046</strain>
    </source>
</reference>
<keyword evidence="2" id="KW-1185">Reference proteome</keyword>
<protein>
    <submittedName>
        <fullName evidence="1">Uncharacterized protein</fullName>
    </submittedName>
</protein>
<name>J0D0Q6_AURST</name>
<dbReference type="AlphaFoldDB" id="J0D0Q6"/>
<dbReference type="KEGG" id="adl:AURDEDRAFT_173071"/>
<evidence type="ECO:0000313" key="2">
    <source>
        <dbReference type="Proteomes" id="UP000006514"/>
    </source>
</evidence>
<sequence>MKTDCPATPANFTWTLVDTTTCSPIVGSFKVPIRLEDIAVYDDVQNKATSSALTTTPKPIGTFCAPGASIYSRPIFEADMTAPDAPPTGWTLTFD</sequence>
<dbReference type="EMBL" id="JH687833">
    <property type="protein sequence ID" value="EJD37933.1"/>
    <property type="molecule type" value="Genomic_DNA"/>
</dbReference>
<gene>
    <name evidence="1" type="ORF">AURDEDRAFT_173071</name>
</gene>
<organism evidence="1 2">
    <name type="scientific">Auricularia subglabra (strain TFB-10046 / SS5)</name>
    <name type="common">White-rot fungus</name>
    <name type="synonym">Auricularia delicata (strain TFB10046)</name>
    <dbReference type="NCBI Taxonomy" id="717982"/>
    <lineage>
        <taxon>Eukaryota</taxon>
        <taxon>Fungi</taxon>
        <taxon>Dikarya</taxon>
        <taxon>Basidiomycota</taxon>
        <taxon>Agaricomycotina</taxon>
        <taxon>Agaricomycetes</taxon>
        <taxon>Auriculariales</taxon>
        <taxon>Auriculariaceae</taxon>
        <taxon>Auricularia</taxon>
    </lineage>
</organism>
<evidence type="ECO:0000313" key="1">
    <source>
        <dbReference type="EMBL" id="EJD37933.1"/>
    </source>
</evidence>
<dbReference type="Proteomes" id="UP000006514">
    <property type="component" value="Unassembled WGS sequence"/>
</dbReference>
<accession>J0D0Q6</accession>
<dbReference type="InParanoid" id="J0D0Q6"/>